<dbReference type="PANTHER" id="PTHR12202">
    <property type="entry name" value="ESF1 HOMOLOG"/>
    <property type="match status" value="1"/>
</dbReference>
<dbReference type="InterPro" id="IPR039754">
    <property type="entry name" value="Esf1"/>
</dbReference>
<evidence type="ECO:0008006" key="10">
    <source>
        <dbReference type="Google" id="ProtNLM"/>
    </source>
</evidence>
<feature type="region of interest" description="Disordered" evidence="5">
    <location>
        <begin position="20"/>
        <end position="89"/>
    </location>
</feature>
<evidence type="ECO:0000259" key="6">
    <source>
        <dbReference type="Pfam" id="PF08159"/>
    </source>
</evidence>
<evidence type="ECO:0000256" key="1">
    <source>
        <dbReference type="ARBA" id="ARBA00004604"/>
    </source>
</evidence>
<dbReference type="OrthoDB" id="431825at2759"/>
<feature type="compositionally biased region" description="Acidic residues" evidence="5">
    <location>
        <begin position="217"/>
        <end position="231"/>
    </location>
</feature>
<comment type="caution">
    <text evidence="8">The sequence shown here is derived from an EMBL/GenBank/DDBJ whole genome shotgun (WGS) entry which is preliminary data.</text>
</comment>
<keyword evidence="9" id="KW-1185">Reference proteome</keyword>
<dbReference type="Pfam" id="PF25121">
    <property type="entry name" value="RRM_ESF1"/>
    <property type="match status" value="1"/>
</dbReference>
<evidence type="ECO:0000256" key="5">
    <source>
        <dbReference type="SAM" id="MobiDB-lite"/>
    </source>
</evidence>
<dbReference type="GO" id="GO:0006364">
    <property type="term" value="P:rRNA processing"/>
    <property type="evidence" value="ECO:0007669"/>
    <property type="project" value="InterPro"/>
</dbReference>
<evidence type="ECO:0000313" key="9">
    <source>
        <dbReference type="Proteomes" id="UP000765509"/>
    </source>
</evidence>
<feature type="non-terminal residue" evidence="8">
    <location>
        <position position="1"/>
    </location>
</feature>
<dbReference type="PANTHER" id="PTHR12202:SF0">
    <property type="entry name" value="ESF1 HOMOLOG"/>
    <property type="match status" value="1"/>
</dbReference>
<feature type="region of interest" description="Disordered" evidence="5">
    <location>
        <begin position="201"/>
        <end position="231"/>
    </location>
</feature>
<sequence>KTSNRRNDLLKSKKRIDYARGQVLLESSDEEDLSDKQNFQMENDNDQDDNDDDFDETSSISEDEEQEIELGPTHSKTNSKKIDPINNNDSEFEIDLNENFEEQVIDDDEATSQVKPTNRIAVVNLDWDNLKPIDLFKVFSSLLSPTAPPINTTQDQNHLSNKKPKHHIARGRVNKVSFYKSQFGKERMLLEDVHGPPREIFKKPNVLNQDLATSDKDDSDSEDLIQENDGNEFDEEALRRYQLDRLRYFYAIVELDSVDAAKHVYNEIEGTEFERTANIFDLRYVPEEMTFEENDLHDECTEDVSNYKGVDFSTDALRHSKVKLTWDAEDPHRSKVTRLNTQKLKHEEIDEIDFQDFVAPPSSDEEAQNESSSNNFDRQKLRSLLGLADKQDSSKIATENDEKSDVDLDITFTPAFVENNSKKSIDYNASKYKLKTDYESNQSKLDSKNKKSKLAKNIIKANTKVEEDVEENNDKVERPSTQAELELLLDDDHPHDLNNHHHSHFDLNHLIKLEKLESSKLKKSIKKKLEKKLLKNSSSLLSDQSKINNQDQFEIDTDDSRFSKVFNDFEFAIDPSNPQFKKTKNMNKLVESTRKRRSDQDGNSNFIPKEDNQTNTSSEVNQLINTLKSKKKRLN</sequence>
<dbReference type="GO" id="GO:0003723">
    <property type="term" value="F:RNA binding"/>
    <property type="evidence" value="ECO:0007669"/>
    <property type="project" value="TreeGrafter"/>
</dbReference>
<feature type="region of interest" description="Disordered" evidence="5">
    <location>
        <begin position="591"/>
        <end position="619"/>
    </location>
</feature>
<dbReference type="InterPro" id="IPR012580">
    <property type="entry name" value="NUC153"/>
</dbReference>
<dbReference type="AlphaFoldDB" id="A0A9Q3IAL5"/>
<evidence type="ECO:0000313" key="8">
    <source>
        <dbReference type="EMBL" id="MBW0531834.1"/>
    </source>
</evidence>
<feature type="domain" description="ESF1 RRM" evidence="7">
    <location>
        <begin position="117"/>
        <end position="301"/>
    </location>
</feature>
<evidence type="ECO:0000259" key="7">
    <source>
        <dbReference type="Pfam" id="PF25121"/>
    </source>
</evidence>
<accession>A0A9Q3IAL5</accession>
<dbReference type="GO" id="GO:0005730">
    <property type="term" value="C:nucleolus"/>
    <property type="evidence" value="ECO:0007669"/>
    <property type="project" value="UniProtKB-SubCell"/>
</dbReference>
<organism evidence="8 9">
    <name type="scientific">Austropuccinia psidii MF-1</name>
    <dbReference type="NCBI Taxonomy" id="1389203"/>
    <lineage>
        <taxon>Eukaryota</taxon>
        <taxon>Fungi</taxon>
        <taxon>Dikarya</taxon>
        <taxon>Basidiomycota</taxon>
        <taxon>Pucciniomycotina</taxon>
        <taxon>Pucciniomycetes</taxon>
        <taxon>Pucciniales</taxon>
        <taxon>Sphaerophragmiaceae</taxon>
        <taxon>Austropuccinia</taxon>
    </lineage>
</organism>
<comment type="similarity">
    <text evidence="2">Belongs to the ESF1 family.</text>
</comment>
<dbReference type="Pfam" id="PF08159">
    <property type="entry name" value="NUC153"/>
    <property type="match status" value="1"/>
</dbReference>
<keyword evidence="4" id="KW-0539">Nucleus</keyword>
<evidence type="ECO:0000256" key="2">
    <source>
        <dbReference type="ARBA" id="ARBA00009087"/>
    </source>
</evidence>
<dbReference type="InterPro" id="IPR056750">
    <property type="entry name" value="RRM_ESF1"/>
</dbReference>
<feature type="compositionally biased region" description="Acidic residues" evidence="5">
    <location>
        <begin position="43"/>
        <end position="68"/>
    </location>
</feature>
<evidence type="ECO:0000256" key="3">
    <source>
        <dbReference type="ARBA" id="ARBA00023054"/>
    </source>
</evidence>
<name>A0A9Q3IAL5_9BASI</name>
<keyword evidence="3" id="KW-0175">Coiled coil</keyword>
<dbReference type="Proteomes" id="UP000765509">
    <property type="component" value="Unassembled WGS sequence"/>
</dbReference>
<reference evidence="8" key="1">
    <citation type="submission" date="2021-03" db="EMBL/GenBank/DDBJ databases">
        <title>Draft genome sequence of rust myrtle Austropuccinia psidii MF-1, a brazilian biotype.</title>
        <authorList>
            <person name="Quecine M.C."/>
            <person name="Pachon D.M.R."/>
            <person name="Bonatelli M.L."/>
            <person name="Correr F.H."/>
            <person name="Franceschini L.M."/>
            <person name="Leite T.F."/>
            <person name="Margarido G.R.A."/>
            <person name="Almeida C.A."/>
            <person name="Ferrarezi J.A."/>
            <person name="Labate C.A."/>
        </authorList>
    </citation>
    <scope>NUCLEOTIDE SEQUENCE</scope>
    <source>
        <strain evidence="8">MF-1</strain>
    </source>
</reference>
<dbReference type="EMBL" id="AVOT02037178">
    <property type="protein sequence ID" value="MBW0531834.1"/>
    <property type="molecule type" value="Genomic_DNA"/>
</dbReference>
<comment type="subcellular location">
    <subcellularLocation>
        <location evidence="1">Nucleus</location>
        <location evidence="1">Nucleolus</location>
    </subcellularLocation>
</comment>
<evidence type="ECO:0000256" key="4">
    <source>
        <dbReference type="ARBA" id="ARBA00023242"/>
    </source>
</evidence>
<feature type="domain" description="NUC153" evidence="6">
    <location>
        <begin position="559"/>
        <end position="586"/>
    </location>
</feature>
<protein>
    <recommendedName>
        <fullName evidence="10">NUC153 domain-containing protein</fullName>
    </recommendedName>
</protein>
<proteinExistence type="inferred from homology"/>
<gene>
    <name evidence="8" type="ORF">O181_071549</name>
</gene>